<dbReference type="EMBL" id="AZGF01000018">
    <property type="protein sequence ID" value="KRM11550.1"/>
    <property type="molecule type" value="Genomic_DNA"/>
</dbReference>
<keyword evidence="12 14" id="KW-0378">Hydrolase</keyword>
<dbReference type="NCBIfam" id="NF000595">
    <property type="entry name" value="PRK00015.1-3"/>
    <property type="match status" value="1"/>
</dbReference>
<comment type="catalytic activity">
    <reaction evidence="1 14 15 16">
        <text>Endonucleolytic cleavage to 5'-phosphomonoester.</text>
        <dbReference type="EC" id="3.1.26.4"/>
    </reaction>
</comment>
<dbReference type="InterPro" id="IPR036397">
    <property type="entry name" value="RNaseH_sf"/>
</dbReference>
<dbReference type="OrthoDB" id="9803420at2"/>
<feature type="binding site" evidence="14 15">
    <location>
        <position position="172"/>
    </location>
    <ligand>
        <name>a divalent metal cation</name>
        <dbReference type="ChEBI" id="CHEBI:60240"/>
    </ligand>
</feature>
<dbReference type="eggNOG" id="COG0164">
    <property type="taxonomic scope" value="Bacteria"/>
</dbReference>
<evidence type="ECO:0000256" key="1">
    <source>
        <dbReference type="ARBA" id="ARBA00000077"/>
    </source>
</evidence>
<keyword evidence="11 14" id="KW-0255">Endonuclease</keyword>
<dbReference type="InterPro" id="IPR012337">
    <property type="entry name" value="RNaseH-like_sf"/>
</dbReference>
<keyword evidence="10 14" id="KW-0479">Metal-binding</keyword>
<dbReference type="FunFam" id="3.30.420.10:FF:000006">
    <property type="entry name" value="Ribonuclease HII"/>
    <property type="match status" value="1"/>
</dbReference>
<evidence type="ECO:0000256" key="14">
    <source>
        <dbReference type="HAMAP-Rule" id="MF_00052"/>
    </source>
</evidence>
<evidence type="ECO:0000256" key="3">
    <source>
        <dbReference type="ARBA" id="ARBA00004065"/>
    </source>
</evidence>
<dbReference type="CDD" id="cd07182">
    <property type="entry name" value="RNase_HII_bacteria_HII_like"/>
    <property type="match status" value="1"/>
</dbReference>
<dbReference type="GO" id="GO:0030145">
    <property type="term" value="F:manganese ion binding"/>
    <property type="evidence" value="ECO:0007669"/>
    <property type="project" value="UniProtKB-UniRule"/>
</dbReference>
<keyword evidence="19" id="KW-1185">Reference proteome</keyword>
<dbReference type="GO" id="GO:0003723">
    <property type="term" value="F:RNA binding"/>
    <property type="evidence" value="ECO:0007669"/>
    <property type="project" value="UniProtKB-UniRule"/>
</dbReference>
<evidence type="ECO:0000256" key="5">
    <source>
        <dbReference type="ARBA" id="ARBA00007383"/>
    </source>
</evidence>
<evidence type="ECO:0000256" key="11">
    <source>
        <dbReference type="ARBA" id="ARBA00022759"/>
    </source>
</evidence>
<keyword evidence="13 14" id="KW-0464">Manganese</keyword>
<feature type="binding site" evidence="14 15">
    <location>
        <position position="81"/>
    </location>
    <ligand>
        <name>a divalent metal cation</name>
        <dbReference type="ChEBI" id="CHEBI:60240"/>
    </ligand>
</feature>
<evidence type="ECO:0000259" key="17">
    <source>
        <dbReference type="PROSITE" id="PS51975"/>
    </source>
</evidence>
<accession>A0A0R1W147</accession>
<dbReference type="InterPro" id="IPR024567">
    <property type="entry name" value="RNase_HII/HIII_dom"/>
</dbReference>
<dbReference type="InterPro" id="IPR001352">
    <property type="entry name" value="RNase_HII/HIII"/>
</dbReference>
<dbReference type="Gene3D" id="3.30.420.10">
    <property type="entry name" value="Ribonuclease H-like superfamily/Ribonuclease H"/>
    <property type="match status" value="1"/>
</dbReference>
<sequence length="257" mass="28988">MTDKKMTISEIKTALQNETSFSSPLVESLRHDSRKGVQQALLALEKRIEDNEKKVSAFHHRFDYERKFWQSGVKYVAGIDEVGRGPLAGPVVTAAVIVNDDFNLIDVTDSKQLSASQRENLYLKIINEAVEVNIAVKDNQEIDKENIYHATQLAMIEAVNGLKHKPQRLIVDAVPLDIDIMQTTLIKGDQKSISVAAASIVAKEYRDHLMKTYDQIYPGYDFADNMGYGTAKHLDGLRKFGITPIHRKLFAPVKKYQ</sequence>
<dbReference type="GO" id="GO:0004523">
    <property type="term" value="F:RNA-DNA hybrid ribonuclease activity"/>
    <property type="evidence" value="ECO:0007669"/>
    <property type="project" value="UniProtKB-UniRule"/>
</dbReference>
<dbReference type="RefSeq" id="WP_010622187.1">
    <property type="nucleotide sequence ID" value="NZ_AZGF01000018.1"/>
</dbReference>
<comment type="caution">
    <text evidence="18">The sequence shown here is derived from an EMBL/GenBank/DDBJ whole genome shotgun (WGS) entry which is preliminary data.</text>
</comment>
<evidence type="ECO:0000256" key="13">
    <source>
        <dbReference type="ARBA" id="ARBA00023211"/>
    </source>
</evidence>
<evidence type="ECO:0000256" key="16">
    <source>
        <dbReference type="RuleBase" id="RU003515"/>
    </source>
</evidence>
<keyword evidence="9 14" id="KW-0540">Nuclease</keyword>
<evidence type="ECO:0000256" key="15">
    <source>
        <dbReference type="PROSITE-ProRule" id="PRU01319"/>
    </source>
</evidence>
<dbReference type="SUPFAM" id="SSF53098">
    <property type="entry name" value="Ribonuclease H-like"/>
    <property type="match status" value="1"/>
</dbReference>
<evidence type="ECO:0000313" key="19">
    <source>
        <dbReference type="Proteomes" id="UP000051820"/>
    </source>
</evidence>
<protein>
    <recommendedName>
        <fullName evidence="7 14">Ribonuclease HII</fullName>
        <shortName evidence="14">RNase HII</shortName>
        <ecNumber evidence="6 14">3.1.26.4</ecNumber>
    </recommendedName>
</protein>
<evidence type="ECO:0000256" key="9">
    <source>
        <dbReference type="ARBA" id="ARBA00022722"/>
    </source>
</evidence>
<comment type="cofactor">
    <cofactor evidence="2">
        <name>Mg(2+)</name>
        <dbReference type="ChEBI" id="CHEBI:18420"/>
    </cofactor>
</comment>
<evidence type="ECO:0000256" key="4">
    <source>
        <dbReference type="ARBA" id="ARBA00004496"/>
    </source>
</evidence>
<evidence type="ECO:0000256" key="8">
    <source>
        <dbReference type="ARBA" id="ARBA00022490"/>
    </source>
</evidence>
<dbReference type="AlphaFoldDB" id="A0A0R1W147"/>
<dbReference type="PROSITE" id="PS51975">
    <property type="entry name" value="RNASE_H_2"/>
    <property type="match status" value="1"/>
</dbReference>
<dbReference type="GO" id="GO:0005737">
    <property type="term" value="C:cytoplasm"/>
    <property type="evidence" value="ECO:0007669"/>
    <property type="project" value="UniProtKB-SubCell"/>
</dbReference>
<evidence type="ECO:0000256" key="12">
    <source>
        <dbReference type="ARBA" id="ARBA00022801"/>
    </source>
</evidence>
<dbReference type="Pfam" id="PF01351">
    <property type="entry name" value="RNase_HII"/>
    <property type="match status" value="1"/>
</dbReference>
<dbReference type="PANTHER" id="PTHR10954:SF18">
    <property type="entry name" value="RIBONUCLEASE HII"/>
    <property type="match status" value="1"/>
</dbReference>
<gene>
    <name evidence="14" type="primary">rnhB</name>
    <name evidence="18" type="ORF">FD16_GL000668</name>
</gene>
<name>A0A0R1W147_9LACO</name>
<dbReference type="InterPro" id="IPR022898">
    <property type="entry name" value="RNase_HII"/>
</dbReference>
<dbReference type="HAMAP" id="MF_00052_B">
    <property type="entry name" value="RNase_HII_B"/>
    <property type="match status" value="1"/>
</dbReference>
<evidence type="ECO:0000256" key="10">
    <source>
        <dbReference type="ARBA" id="ARBA00022723"/>
    </source>
</evidence>
<comment type="function">
    <text evidence="3 14 16">Endonuclease that specifically degrades the RNA of RNA-DNA hybrids.</text>
</comment>
<dbReference type="NCBIfam" id="NF000594">
    <property type="entry name" value="PRK00015.1-1"/>
    <property type="match status" value="1"/>
</dbReference>
<dbReference type="GO" id="GO:0006298">
    <property type="term" value="P:mismatch repair"/>
    <property type="evidence" value="ECO:0007669"/>
    <property type="project" value="TreeGrafter"/>
</dbReference>
<dbReference type="PANTHER" id="PTHR10954">
    <property type="entry name" value="RIBONUCLEASE H2 SUBUNIT A"/>
    <property type="match status" value="1"/>
</dbReference>
<comment type="cofactor">
    <cofactor evidence="14 15">
        <name>Mn(2+)</name>
        <dbReference type="ChEBI" id="CHEBI:29035"/>
    </cofactor>
    <cofactor evidence="14 15">
        <name>Mg(2+)</name>
        <dbReference type="ChEBI" id="CHEBI:18420"/>
    </cofactor>
    <text evidence="14 15">Manganese or magnesium. Binds 1 divalent metal ion per monomer in the absence of substrate. May bind a second metal ion after substrate binding.</text>
</comment>
<evidence type="ECO:0000256" key="6">
    <source>
        <dbReference type="ARBA" id="ARBA00012180"/>
    </source>
</evidence>
<dbReference type="EC" id="3.1.26.4" evidence="6 14"/>
<evidence type="ECO:0000256" key="7">
    <source>
        <dbReference type="ARBA" id="ARBA00019179"/>
    </source>
</evidence>
<feature type="binding site" evidence="14 15">
    <location>
        <position position="80"/>
    </location>
    <ligand>
        <name>a divalent metal cation</name>
        <dbReference type="ChEBI" id="CHEBI:60240"/>
    </ligand>
</feature>
<dbReference type="GO" id="GO:0032299">
    <property type="term" value="C:ribonuclease H2 complex"/>
    <property type="evidence" value="ECO:0007669"/>
    <property type="project" value="TreeGrafter"/>
</dbReference>
<comment type="subcellular location">
    <subcellularLocation>
        <location evidence="4 14">Cytoplasm</location>
    </subcellularLocation>
</comment>
<comment type="similarity">
    <text evidence="5 14 16">Belongs to the RNase HII family.</text>
</comment>
<organism evidence="18 19">
    <name type="scientific">Paucilactobacillus suebicus DSM 5007 = KCTC 3549</name>
    <dbReference type="NCBI Taxonomy" id="1423807"/>
    <lineage>
        <taxon>Bacteria</taxon>
        <taxon>Bacillati</taxon>
        <taxon>Bacillota</taxon>
        <taxon>Bacilli</taxon>
        <taxon>Lactobacillales</taxon>
        <taxon>Lactobacillaceae</taxon>
        <taxon>Paucilactobacillus</taxon>
    </lineage>
</organism>
<evidence type="ECO:0000256" key="2">
    <source>
        <dbReference type="ARBA" id="ARBA00001946"/>
    </source>
</evidence>
<feature type="domain" description="RNase H type-2" evidence="17">
    <location>
        <begin position="74"/>
        <end position="257"/>
    </location>
</feature>
<dbReference type="PATRIC" id="fig|1423807.3.peg.676"/>
<reference evidence="18 19" key="1">
    <citation type="journal article" date="2015" name="Genome Announc.">
        <title>Expanding the biotechnology potential of lactobacilli through comparative genomics of 213 strains and associated genera.</title>
        <authorList>
            <person name="Sun Z."/>
            <person name="Harris H.M."/>
            <person name="McCann A."/>
            <person name="Guo C."/>
            <person name="Argimon S."/>
            <person name="Zhang W."/>
            <person name="Yang X."/>
            <person name="Jeffery I.B."/>
            <person name="Cooney J.C."/>
            <person name="Kagawa T.F."/>
            <person name="Liu W."/>
            <person name="Song Y."/>
            <person name="Salvetti E."/>
            <person name="Wrobel A."/>
            <person name="Rasinkangas P."/>
            <person name="Parkhill J."/>
            <person name="Rea M.C."/>
            <person name="O'Sullivan O."/>
            <person name="Ritari J."/>
            <person name="Douillard F.P."/>
            <person name="Paul Ross R."/>
            <person name="Yang R."/>
            <person name="Briner A.E."/>
            <person name="Felis G.E."/>
            <person name="de Vos W.M."/>
            <person name="Barrangou R."/>
            <person name="Klaenhammer T.R."/>
            <person name="Caufield P.W."/>
            <person name="Cui Y."/>
            <person name="Zhang H."/>
            <person name="O'Toole P.W."/>
        </authorList>
    </citation>
    <scope>NUCLEOTIDE SEQUENCE [LARGE SCALE GENOMIC DNA]</scope>
    <source>
        <strain evidence="18 19">DSM 5007</strain>
    </source>
</reference>
<dbReference type="Proteomes" id="UP000051820">
    <property type="component" value="Unassembled WGS sequence"/>
</dbReference>
<proteinExistence type="inferred from homology"/>
<dbReference type="STRING" id="1423807.FD16_GL000668"/>
<keyword evidence="8 14" id="KW-0963">Cytoplasm</keyword>
<dbReference type="GO" id="GO:0043137">
    <property type="term" value="P:DNA replication, removal of RNA primer"/>
    <property type="evidence" value="ECO:0007669"/>
    <property type="project" value="TreeGrafter"/>
</dbReference>
<evidence type="ECO:0000313" key="18">
    <source>
        <dbReference type="EMBL" id="KRM11550.1"/>
    </source>
</evidence>